<evidence type="ECO:0000313" key="1">
    <source>
        <dbReference type="EMBL" id="PIS04542.1"/>
    </source>
</evidence>
<dbReference type="EMBL" id="PEZZ01000050">
    <property type="protein sequence ID" value="PIS04542.1"/>
    <property type="molecule type" value="Genomic_DNA"/>
</dbReference>
<organism evidence="1 2">
    <name type="scientific">Candidatus Buchananbacteria bacterium CG10_big_fil_rev_8_21_14_0_10_42_9</name>
    <dbReference type="NCBI Taxonomy" id="1974526"/>
    <lineage>
        <taxon>Bacteria</taxon>
        <taxon>Candidatus Buchananiibacteriota</taxon>
    </lineage>
</organism>
<evidence type="ECO:0000313" key="2">
    <source>
        <dbReference type="Proteomes" id="UP000230935"/>
    </source>
</evidence>
<accession>A0A2H0VZL6</accession>
<proteinExistence type="predicted"/>
<reference evidence="2" key="1">
    <citation type="submission" date="2017-09" db="EMBL/GenBank/DDBJ databases">
        <title>Depth-based differentiation of microbial function through sediment-hosted aquifers and enrichment of novel symbionts in the deep terrestrial subsurface.</title>
        <authorList>
            <person name="Probst A.J."/>
            <person name="Ladd B."/>
            <person name="Jarett J.K."/>
            <person name="Geller-Mcgrath D.E."/>
            <person name="Sieber C.M.K."/>
            <person name="Emerson J.B."/>
            <person name="Anantharaman K."/>
            <person name="Thomas B.C."/>
            <person name="Malmstrom R."/>
            <person name="Stieglmeier M."/>
            <person name="Klingl A."/>
            <person name="Woyke T."/>
            <person name="Ryan C.M."/>
            <person name="Banfield J.F."/>
        </authorList>
    </citation>
    <scope>NUCLEOTIDE SEQUENCE [LARGE SCALE GENOMIC DNA]</scope>
</reference>
<name>A0A2H0VZL6_9BACT</name>
<dbReference type="Proteomes" id="UP000230935">
    <property type="component" value="Unassembled WGS sequence"/>
</dbReference>
<gene>
    <name evidence="1" type="ORF">COT81_05855</name>
</gene>
<dbReference type="AlphaFoldDB" id="A0A2H0VZL6"/>
<protein>
    <submittedName>
        <fullName evidence="1">Uncharacterized protein</fullName>
    </submittedName>
</protein>
<sequence length="109" mass="12368">MPHFLYKLLSYIDPKAKFEAQESLEVIRSLGDIVFDIKQHTDETGTYYVARAKQGNKSIITSGKDIAELDANIKDAILTAYNVPARFADPNMIKSSLVQRETELRYATR</sequence>
<comment type="caution">
    <text evidence="1">The sequence shown here is derived from an EMBL/GenBank/DDBJ whole genome shotgun (WGS) entry which is preliminary data.</text>
</comment>